<sequence>MSLFVEEKLDGPIRGTFVAALKPNGTGIVVLGGSSGRVDVPRAHLFARTGVHALALQWFGGRNQAAGICEIPLEVFTDATDFLISKGCQRVIFIGTSKGAEAALLASTLDHRIRVVIAISPSSVVWGNIGPGIDGIAWPERSSWSFRGQPLSFVPAILDWQPEYREQLISYRSFFQQCLVQNSHAVASARILIEKSPADMILIAGCDDALWPSEVFATELSAQRRNDSRLTLLLTDAEAGHRILLPGEDTPRSALHAHGGNDEADARLGRKAWQAILQIL</sequence>
<dbReference type="GO" id="GO:0006637">
    <property type="term" value="P:acyl-CoA metabolic process"/>
    <property type="evidence" value="ECO:0007669"/>
    <property type="project" value="TreeGrafter"/>
</dbReference>
<dbReference type="EMBL" id="VJMG01000016">
    <property type="protein sequence ID" value="TRL40100.1"/>
    <property type="molecule type" value="Genomic_DNA"/>
</dbReference>
<evidence type="ECO:0000313" key="2">
    <source>
        <dbReference type="EMBL" id="TRL40100.1"/>
    </source>
</evidence>
<evidence type="ECO:0000313" key="3">
    <source>
        <dbReference type="Proteomes" id="UP000316801"/>
    </source>
</evidence>
<gene>
    <name evidence="2" type="ORF">FNA46_07475</name>
</gene>
<dbReference type="Pfam" id="PF08840">
    <property type="entry name" value="BAAT_C"/>
    <property type="match status" value="1"/>
</dbReference>
<dbReference type="GO" id="GO:0006631">
    <property type="term" value="P:fatty acid metabolic process"/>
    <property type="evidence" value="ECO:0007669"/>
    <property type="project" value="TreeGrafter"/>
</dbReference>
<dbReference type="SUPFAM" id="SSF53474">
    <property type="entry name" value="alpha/beta-Hydrolases"/>
    <property type="match status" value="1"/>
</dbReference>
<dbReference type="PANTHER" id="PTHR10824">
    <property type="entry name" value="ACYL-COENZYME A THIOESTERASE-RELATED"/>
    <property type="match status" value="1"/>
</dbReference>
<feature type="domain" description="BAAT/Acyl-CoA thioester hydrolase C-terminal" evidence="1">
    <location>
        <begin position="71"/>
        <end position="278"/>
    </location>
</feature>
<dbReference type="InterPro" id="IPR029058">
    <property type="entry name" value="AB_hydrolase_fold"/>
</dbReference>
<dbReference type="PANTHER" id="PTHR10824:SF4">
    <property type="entry name" value="ACYL-COENZYME A THIOESTERASE 1-LIKE"/>
    <property type="match status" value="1"/>
</dbReference>
<dbReference type="Gene3D" id="3.40.50.1820">
    <property type="entry name" value="alpha/beta hydrolase"/>
    <property type="match status" value="1"/>
</dbReference>
<reference evidence="2 3" key="1">
    <citation type="submission" date="2019-07" db="EMBL/GenBank/DDBJ databases">
        <title>Ln-dependent methylotrophs.</title>
        <authorList>
            <person name="Tani A."/>
        </authorList>
    </citation>
    <scope>NUCLEOTIDE SEQUENCE [LARGE SCALE GENOMIC DNA]</scope>
    <source>
        <strain evidence="2 3">SM12</strain>
    </source>
</reference>
<accession>A0A549TDH5</accession>
<dbReference type="GO" id="GO:0047617">
    <property type="term" value="F:fatty acyl-CoA hydrolase activity"/>
    <property type="evidence" value="ECO:0007669"/>
    <property type="project" value="TreeGrafter"/>
</dbReference>
<evidence type="ECO:0000259" key="1">
    <source>
        <dbReference type="Pfam" id="PF08840"/>
    </source>
</evidence>
<keyword evidence="3" id="KW-1185">Reference proteome</keyword>
<dbReference type="RefSeq" id="WP_143124499.1">
    <property type="nucleotide sequence ID" value="NZ_VJMG01000016.1"/>
</dbReference>
<organism evidence="2 3">
    <name type="scientific">Rhizobium straminoryzae</name>
    <dbReference type="NCBI Taxonomy" id="1387186"/>
    <lineage>
        <taxon>Bacteria</taxon>
        <taxon>Pseudomonadati</taxon>
        <taxon>Pseudomonadota</taxon>
        <taxon>Alphaproteobacteria</taxon>
        <taxon>Hyphomicrobiales</taxon>
        <taxon>Rhizobiaceae</taxon>
        <taxon>Rhizobium/Agrobacterium group</taxon>
        <taxon>Rhizobium</taxon>
    </lineage>
</organism>
<comment type="caution">
    <text evidence="2">The sequence shown here is derived from an EMBL/GenBank/DDBJ whole genome shotgun (WGS) entry which is preliminary data.</text>
</comment>
<dbReference type="AlphaFoldDB" id="A0A549TDH5"/>
<dbReference type="InterPro" id="IPR014940">
    <property type="entry name" value="BAAT_C"/>
</dbReference>
<dbReference type="Proteomes" id="UP000316801">
    <property type="component" value="Unassembled WGS sequence"/>
</dbReference>
<proteinExistence type="predicted"/>
<protein>
    <submittedName>
        <fullName evidence="2">Acyl-CoA thioesterase</fullName>
    </submittedName>
</protein>
<name>A0A549TDH5_9HYPH</name>